<dbReference type="InterPro" id="IPR036526">
    <property type="entry name" value="C-N_Hydrolase_sf"/>
</dbReference>
<proteinExistence type="predicted"/>
<dbReference type="EMBL" id="JAAZQQ010000004">
    <property type="protein sequence ID" value="NKX45451.1"/>
    <property type="molecule type" value="Genomic_DNA"/>
</dbReference>
<keyword evidence="2" id="KW-0732">Signal</keyword>
<name>A0A7X6GZY4_9RHOB</name>
<dbReference type="RefSeq" id="WP_168623839.1">
    <property type="nucleotide sequence ID" value="NZ_JAAZQQ010000004.1"/>
</dbReference>
<organism evidence="4 5">
    <name type="scientific">Roseicyclus persicicus</name>
    <dbReference type="NCBI Taxonomy" id="2650661"/>
    <lineage>
        <taxon>Bacteria</taxon>
        <taxon>Pseudomonadati</taxon>
        <taxon>Pseudomonadota</taxon>
        <taxon>Alphaproteobacteria</taxon>
        <taxon>Rhodobacterales</taxon>
        <taxon>Roseobacteraceae</taxon>
        <taxon>Roseicyclus</taxon>
    </lineage>
</organism>
<keyword evidence="5" id="KW-1185">Reference proteome</keyword>
<dbReference type="PROSITE" id="PS50263">
    <property type="entry name" value="CN_HYDROLASE"/>
    <property type="match status" value="1"/>
</dbReference>
<dbReference type="InterPro" id="IPR045254">
    <property type="entry name" value="Nit1/2_C-N_Hydrolase"/>
</dbReference>
<dbReference type="Pfam" id="PF00795">
    <property type="entry name" value="CN_hydrolase"/>
    <property type="match status" value="1"/>
</dbReference>
<dbReference type="InterPro" id="IPR003010">
    <property type="entry name" value="C-N_Hydrolase"/>
</dbReference>
<dbReference type="GO" id="GO:0016811">
    <property type="term" value="F:hydrolase activity, acting on carbon-nitrogen (but not peptide) bonds, in linear amides"/>
    <property type="evidence" value="ECO:0007669"/>
    <property type="project" value="InterPro"/>
</dbReference>
<accession>A0A7X6GZY4</accession>
<sequence length="283" mass="29889">MTRPTLRAALAQMCSADTHAANIATVASLAEQAAGQGAEMLFLPEVAGLMNRDPETARQQVVSAEADPFIAACREIAARHGLWVHTGSTPVLGPDGRFLNHSTLIDATGGIVAEYDKIHLFDVTLEGQAPIGESKRFAPGTRAVVADTPWGPIGLSICYDMRFAYLYRAYAQAGAVLMVMPSAFTVPTGRAHWEVLLRARAIETGAFVLAAAQAGHHADGRVTYGHALAVGPWGEVLADLGEDAPQLRVLDLDLGAVGRARAQVPAWGIPAPEGLTVERSGRP</sequence>
<reference evidence="4 5" key="1">
    <citation type="submission" date="2020-04" db="EMBL/GenBank/DDBJ databases">
        <authorList>
            <person name="Yoon J."/>
        </authorList>
    </citation>
    <scope>NUCLEOTIDE SEQUENCE [LARGE SCALE GENOMIC DNA]</scope>
    <source>
        <strain evidence="4 5">KMU-115</strain>
    </source>
</reference>
<evidence type="ECO:0000313" key="5">
    <source>
        <dbReference type="Proteomes" id="UP000526408"/>
    </source>
</evidence>
<evidence type="ECO:0000259" key="3">
    <source>
        <dbReference type="PROSITE" id="PS50263"/>
    </source>
</evidence>
<dbReference type="PANTHER" id="PTHR23088">
    <property type="entry name" value="NITRILASE-RELATED"/>
    <property type="match status" value="1"/>
</dbReference>
<feature type="domain" description="CN hydrolase" evidence="3">
    <location>
        <begin position="6"/>
        <end position="254"/>
    </location>
</feature>
<dbReference type="Proteomes" id="UP000526408">
    <property type="component" value="Unassembled WGS sequence"/>
</dbReference>
<dbReference type="SUPFAM" id="SSF56317">
    <property type="entry name" value="Carbon-nitrogen hydrolase"/>
    <property type="match status" value="1"/>
</dbReference>
<dbReference type="AlphaFoldDB" id="A0A7X6GZY4"/>
<evidence type="ECO:0000256" key="2">
    <source>
        <dbReference type="SAM" id="SignalP"/>
    </source>
</evidence>
<gene>
    <name evidence="4" type="ORF">HCU73_12720</name>
</gene>
<feature type="chain" id="PRO_5030854291" evidence="2">
    <location>
        <begin position="21"/>
        <end position="283"/>
    </location>
</feature>
<comment type="caution">
    <text evidence="4">The sequence shown here is derived from an EMBL/GenBank/DDBJ whole genome shotgun (WGS) entry which is preliminary data.</text>
</comment>
<keyword evidence="1 4" id="KW-0378">Hydrolase</keyword>
<dbReference type="Gene3D" id="3.60.110.10">
    <property type="entry name" value="Carbon-nitrogen hydrolase"/>
    <property type="match status" value="1"/>
</dbReference>
<feature type="signal peptide" evidence="2">
    <location>
        <begin position="1"/>
        <end position="20"/>
    </location>
</feature>
<protein>
    <submittedName>
        <fullName evidence="4">Carbon-nitrogen hydrolase family protein</fullName>
    </submittedName>
</protein>
<evidence type="ECO:0000256" key="1">
    <source>
        <dbReference type="ARBA" id="ARBA00022801"/>
    </source>
</evidence>
<dbReference type="CDD" id="cd07572">
    <property type="entry name" value="nit"/>
    <property type="match status" value="1"/>
</dbReference>
<evidence type="ECO:0000313" key="4">
    <source>
        <dbReference type="EMBL" id="NKX45451.1"/>
    </source>
</evidence>
<dbReference type="PANTHER" id="PTHR23088:SF27">
    <property type="entry name" value="DEAMINATED GLUTATHIONE AMIDASE"/>
    <property type="match status" value="1"/>
</dbReference>